<name>A0ABQ0BH09_9FIRM</name>
<feature type="transmembrane region" description="Helical" evidence="2">
    <location>
        <begin position="575"/>
        <end position="593"/>
    </location>
</feature>
<dbReference type="RefSeq" id="WP_390409164.1">
    <property type="nucleotide sequence ID" value="NZ_BAABYW010000001.1"/>
</dbReference>
<evidence type="ECO:0000313" key="4">
    <source>
        <dbReference type="Proteomes" id="UP001600943"/>
    </source>
</evidence>
<dbReference type="EMBL" id="BAABYW010000001">
    <property type="protein sequence ID" value="GAA6410734.1"/>
    <property type="molecule type" value="Genomic_DNA"/>
</dbReference>
<keyword evidence="2" id="KW-0812">Transmembrane</keyword>
<keyword evidence="2" id="KW-1133">Transmembrane helix</keyword>
<feature type="region of interest" description="Disordered" evidence="1">
    <location>
        <begin position="40"/>
        <end position="147"/>
    </location>
</feature>
<proteinExistence type="predicted"/>
<comment type="caution">
    <text evidence="3">The sequence shown here is derived from an EMBL/GenBank/DDBJ whole genome shotgun (WGS) entry which is preliminary data.</text>
</comment>
<keyword evidence="2" id="KW-0472">Membrane</keyword>
<feature type="region of interest" description="Disordered" evidence="1">
    <location>
        <begin position="278"/>
        <end position="317"/>
    </location>
</feature>
<dbReference type="PANTHER" id="PTHR35902:SF6">
    <property type="entry name" value="CONSERVED WITHIN P. AEROPHILUM"/>
    <property type="match status" value="1"/>
</dbReference>
<gene>
    <name evidence="3" type="ORF">K040078D81_48510</name>
</gene>
<dbReference type="PANTHER" id="PTHR35902">
    <property type="entry name" value="S-LAYER DOMAIN-LIKE PROTEIN-RELATED"/>
    <property type="match status" value="1"/>
</dbReference>
<keyword evidence="4" id="KW-1185">Reference proteome</keyword>
<reference evidence="3 4" key="1">
    <citation type="submission" date="2024-04" db="EMBL/GenBank/DDBJ databases">
        <title>Defined microbial consortia suppress multidrug-resistant proinflammatory Enterobacteriaceae via ecological control.</title>
        <authorList>
            <person name="Furuichi M."/>
            <person name="Kawaguchi T."/>
            <person name="Pust M."/>
            <person name="Yasuma K."/>
            <person name="Plichta D."/>
            <person name="Hasegawa N."/>
            <person name="Ohya T."/>
            <person name="Bhattarai S."/>
            <person name="Sasajima S."/>
            <person name="Aoto Y."/>
            <person name="Tuganbaev T."/>
            <person name="Yaginuma M."/>
            <person name="Ueda M."/>
            <person name="Okahashi N."/>
            <person name="Amafuji K."/>
            <person name="Kiridooshi Y."/>
            <person name="Sugita K."/>
            <person name="Strazar M."/>
            <person name="Skelly A."/>
            <person name="Suda W."/>
            <person name="Hattori M."/>
            <person name="Nakamoto N."/>
            <person name="Caballero S."/>
            <person name="Norman J."/>
            <person name="Olle B."/>
            <person name="Tanoue T."/>
            <person name="Arita M."/>
            <person name="Bucci V."/>
            <person name="Atarashi K."/>
            <person name="Xavier R."/>
            <person name="Honda K."/>
        </authorList>
    </citation>
    <scope>NUCLEOTIDE SEQUENCE [LARGE SCALE GENOMIC DNA]</scope>
    <source>
        <strain evidence="4">k04-0078-D8-1</strain>
    </source>
</reference>
<dbReference type="Proteomes" id="UP001600943">
    <property type="component" value="Unassembled WGS sequence"/>
</dbReference>
<evidence type="ECO:0000313" key="3">
    <source>
        <dbReference type="EMBL" id="GAA6410734.1"/>
    </source>
</evidence>
<feature type="compositionally biased region" description="Basic and acidic residues" evidence="1">
    <location>
        <begin position="40"/>
        <end position="81"/>
    </location>
</feature>
<accession>A0ABQ0BH09</accession>
<protein>
    <submittedName>
        <fullName evidence="3">Uncharacterized protein</fullName>
    </submittedName>
</protein>
<organism evidence="3 4">
    <name type="scientific">Blautia hominis</name>
    <dbReference type="NCBI Taxonomy" id="2025493"/>
    <lineage>
        <taxon>Bacteria</taxon>
        <taxon>Bacillati</taxon>
        <taxon>Bacillota</taxon>
        <taxon>Clostridia</taxon>
        <taxon>Lachnospirales</taxon>
        <taxon>Lachnospiraceae</taxon>
        <taxon>Blautia</taxon>
    </lineage>
</organism>
<sequence>MRRRLQGITAVILAVYLAVPGGLTVFGQVQTGKTEPIVRMEEAEKTEPSVRTEEAEKTEPSVRTEEAGKTEPFVRMEEAGKTEPIVRTGGRGKTGSFVRTGEAGKPETAGIEEPGEKDSKKEPGDAEEKETAEKETEDGSGKPEEAVHLGIDNRHIFEGMENSYADGYVPLEEGDNVKIVIPFTADGELKDNTLTVALDFAGDKEAPFQIKNYQKDINPQTVTFDGETTEVYLYTEDILLQETRVKGQYPVKAKAEGFDKNGEPVSLEYVVFVNVTGNGEIPGNEEESAEGPSQETGMEPEGDSGGGQSSEASEEAVMHQPKFILEQCSLDGSILDAGSSQSAELVFRNKSKEFTACNVKVTITEEGEGNNLVFERTSEYYETVRPGGTVIWKEELQIQDNAKEGNVPVKFTFEYENEKGTAYTGTETYTLRIRQPARVSLANYRIPAKVYSTDTISSDLQILNLGKSTVYNVRVSSQGRGIFAVQTFYAGTLEAGQSLQGNLSLYAGARNMESIHEEMSGTDREKYGKTEGTLVLEYEDIYGQTYSQGVAYETEIQAPKVLSLKADKKEETNQWWVSVLVLLGAGLIGGFFVQSMRIRNLKKRCG</sequence>
<feature type="compositionally biased region" description="Basic and acidic residues" evidence="1">
    <location>
        <begin position="114"/>
        <end position="147"/>
    </location>
</feature>
<evidence type="ECO:0000256" key="2">
    <source>
        <dbReference type="SAM" id="Phobius"/>
    </source>
</evidence>
<evidence type="ECO:0000256" key="1">
    <source>
        <dbReference type="SAM" id="MobiDB-lite"/>
    </source>
</evidence>